<dbReference type="InterPro" id="IPR027417">
    <property type="entry name" value="P-loop_NTPase"/>
</dbReference>
<dbReference type="SUPFAM" id="SSF52540">
    <property type="entry name" value="P-loop containing nucleoside triphosphate hydrolases"/>
    <property type="match status" value="1"/>
</dbReference>
<dbReference type="AlphaFoldDB" id="A0ABD5R2T2"/>
<dbReference type="PANTHER" id="PTHR43883">
    <property type="entry name" value="SLR0207 PROTEIN"/>
    <property type="match status" value="1"/>
</dbReference>
<organism evidence="1 2">
    <name type="scientific">Halorubrum rubrum</name>
    <dbReference type="NCBI Taxonomy" id="1126240"/>
    <lineage>
        <taxon>Archaea</taxon>
        <taxon>Methanobacteriati</taxon>
        <taxon>Methanobacteriota</taxon>
        <taxon>Stenosarchaea group</taxon>
        <taxon>Halobacteria</taxon>
        <taxon>Halobacteriales</taxon>
        <taxon>Haloferacaceae</taxon>
        <taxon>Halorubrum</taxon>
    </lineage>
</organism>
<reference evidence="1 2" key="1">
    <citation type="journal article" date="2019" name="Int. J. Syst. Evol. Microbiol.">
        <title>The Global Catalogue of Microorganisms (GCM) 10K type strain sequencing project: providing services to taxonomists for standard genome sequencing and annotation.</title>
        <authorList>
            <consortium name="The Broad Institute Genomics Platform"/>
            <consortium name="The Broad Institute Genome Sequencing Center for Infectious Disease"/>
            <person name="Wu L."/>
            <person name="Ma J."/>
        </authorList>
    </citation>
    <scope>NUCLEOTIDE SEQUENCE [LARGE SCALE GENOMIC DNA]</scope>
    <source>
        <strain evidence="1 2">CGMCC 1.12124</strain>
    </source>
</reference>
<name>A0ABD5R2T2_9EURY</name>
<dbReference type="RefSeq" id="WP_379787505.1">
    <property type="nucleotide sequence ID" value="NZ_JANHDM010000006.1"/>
</dbReference>
<dbReference type="InterPro" id="IPR052732">
    <property type="entry name" value="Cell-binding_unc_protein"/>
</dbReference>
<dbReference type="Gene3D" id="3.40.50.300">
    <property type="entry name" value="P-loop containing nucleotide triphosphate hydrolases"/>
    <property type="match status" value="1"/>
</dbReference>
<dbReference type="EMBL" id="JBHSKY010000008">
    <property type="protein sequence ID" value="MFC5279303.1"/>
    <property type="molecule type" value="Genomic_DNA"/>
</dbReference>
<comment type="caution">
    <text evidence="1">The sequence shown here is derived from an EMBL/GenBank/DDBJ whole genome shotgun (WGS) entry which is preliminary data.</text>
</comment>
<proteinExistence type="predicted"/>
<sequence length="188" mass="20694">MRLDGPSSRMSQDGSGTGDLVVVCGLPGVGKTTVAERVAEHVDGRVLRTDVIRKELFPEPTYAEEETEAVYDELLDRARDRVAEGESIVLDATFADERFRVAASETADRAADRFALVKVECEESVVEERIRRRDGISDADFDVHLHFKETFDRIDADDSARGTDGDVVVVDNSGDEAETRAQVDVVFG</sequence>
<dbReference type="Proteomes" id="UP001596118">
    <property type="component" value="Unassembled WGS sequence"/>
</dbReference>
<dbReference type="PANTHER" id="PTHR43883:SF1">
    <property type="entry name" value="GLUCONOKINASE"/>
    <property type="match status" value="1"/>
</dbReference>
<protein>
    <submittedName>
        <fullName evidence="1">AAA family ATPase</fullName>
    </submittedName>
</protein>
<keyword evidence="2" id="KW-1185">Reference proteome</keyword>
<evidence type="ECO:0000313" key="1">
    <source>
        <dbReference type="EMBL" id="MFC5279303.1"/>
    </source>
</evidence>
<evidence type="ECO:0000313" key="2">
    <source>
        <dbReference type="Proteomes" id="UP001596118"/>
    </source>
</evidence>
<dbReference type="Pfam" id="PF13671">
    <property type="entry name" value="AAA_33"/>
    <property type="match status" value="1"/>
</dbReference>
<gene>
    <name evidence="1" type="ORF">ACFPM1_11135</name>
</gene>
<accession>A0ABD5R2T2</accession>